<evidence type="ECO:0000313" key="3">
    <source>
        <dbReference type="Proteomes" id="UP000070255"/>
    </source>
</evidence>
<dbReference type="Proteomes" id="UP000070255">
    <property type="component" value="Unassembled WGS sequence"/>
</dbReference>
<feature type="transmembrane region" description="Helical" evidence="1">
    <location>
        <begin position="95"/>
        <end position="115"/>
    </location>
</feature>
<name>A0ABR5T8B7_9BURK</name>
<organism evidence="2 3">
    <name type="scientific">Burkholderia savannae</name>
    <dbReference type="NCBI Taxonomy" id="1637837"/>
    <lineage>
        <taxon>Bacteria</taxon>
        <taxon>Pseudomonadati</taxon>
        <taxon>Pseudomonadota</taxon>
        <taxon>Betaproteobacteria</taxon>
        <taxon>Burkholderiales</taxon>
        <taxon>Burkholderiaceae</taxon>
        <taxon>Burkholderia</taxon>
        <taxon>pseudomallei group</taxon>
    </lineage>
</organism>
<sequence length="129" mass="13519">MLAFFGGLRVMSTMQVVDGAYVGLSAPLCKQLAAIVDNTNQDAGYCGVRGSISTRIDGAKILTPDSAADLRIVLPKTVAYTYGGDNAVRFPGGRIGMAVAFALTIIVVAGILFSPEVIRNLIRKRGLSA</sequence>
<dbReference type="EMBL" id="LNJQ01000003">
    <property type="protein sequence ID" value="KWZ39550.1"/>
    <property type="molecule type" value="Genomic_DNA"/>
</dbReference>
<reference evidence="2 3" key="1">
    <citation type="submission" date="2015-11" db="EMBL/GenBank/DDBJ databases">
        <authorList>
            <person name="Sahl J."/>
            <person name="Wagner D."/>
            <person name="Keim P."/>
        </authorList>
    </citation>
    <scope>NUCLEOTIDE SEQUENCE [LARGE SCALE GENOMIC DNA]</scope>
    <source>
        <strain evidence="2 3">BDU18</strain>
    </source>
</reference>
<gene>
    <name evidence="2" type="ORF">WS72_19275</name>
</gene>
<comment type="caution">
    <text evidence="2">The sequence shown here is derived from an EMBL/GenBank/DDBJ whole genome shotgun (WGS) entry which is preliminary data.</text>
</comment>
<keyword evidence="1" id="KW-0472">Membrane</keyword>
<protein>
    <submittedName>
        <fullName evidence="2">Uncharacterized protein</fullName>
    </submittedName>
</protein>
<keyword evidence="3" id="KW-1185">Reference proteome</keyword>
<evidence type="ECO:0000313" key="2">
    <source>
        <dbReference type="EMBL" id="KWZ39550.1"/>
    </source>
</evidence>
<keyword evidence="1" id="KW-1133">Transmembrane helix</keyword>
<proteinExistence type="predicted"/>
<accession>A0ABR5T8B7</accession>
<evidence type="ECO:0000256" key="1">
    <source>
        <dbReference type="SAM" id="Phobius"/>
    </source>
</evidence>
<keyword evidence="1" id="KW-0812">Transmembrane</keyword>